<proteinExistence type="predicted"/>
<dbReference type="InterPro" id="IPR018490">
    <property type="entry name" value="cNMP-bd_dom_sf"/>
</dbReference>
<reference evidence="1" key="1">
    <citation type="submission" date="2015-04" db="EMBL/GenBank/DDBJ databases">
        <title>The genome sequence of the plant pathogenic Rhizarian Plasmodiophora brassicae reveals insights in its biotrophic life cycle and the origin of chitin synthesis.</title>
        <authorList>
            <person name="Schwelm A."/>
            <person name="Fogelqvist J."/>
            <person name="Knaust A."/>
            <person name="Julke S."/>
            <person name="Lilja T."/>
            <person name="Dhandapani V."/>
            <person name="Bonilla-Rosso G."/>
            <person name="Karlsson M."/>
            <person name="Shevchenko A."/>
            <person name="Choi S.R."/>
            <person name="Kim H.G."/>
            <person name="Park J.Y."/>
            <person name="Lim Y.P."/>
            <person name="Ludwig-Muller J."/>
            <person name="Dixelius C."/>
        </authorList>
    </citation>
    <scope>NUCLEOTIDE SEQUENCE</scope>
    <source>
        <tissue evidence="1">Potato root galls</tissue>
    </source>
</reference>
<dbReference type="SUPFAM" id="SSF51206">
    <property type="entry name" value="cAMP-binding domain-like"/>
    <property type="match status" value="1"/>
</dbReference>
<sequence length="99" mass="11765">ALYRRVENHSHNWAFLMTEMSPKLQEDIIQHTMKDVIKISSFVRHMNNPKFHTELFAACEEIHLQKGQFLATYGFPNDYWYGFSFFRPRSLNIISIGIL</sequence>
<organism evidence="1">
    <name type="scientific">Spongospora subterranea</name>
    <dbReference type="NCBI Taxonomy" id="70186"/>
    <lineage>
        <taxon>Eukaryota</taxon>
        <taxon>Sar</taxon>
        <taxon>Rhizaria</taxon>
        <taxon>Endomyxa</taxon>
        <taxon>Phytomyxea</taxon>
        <taxon>Plasmodiophorida</taxon>
        <taxon>Plasmodiophoridae</taxon>
        <taxon>Spongospora</taxon>
    </lineage>
</organism>
<name>A0A0H5QTA3_9EUKA</name>
<accession>A0A0H5QTA3</accession>
<evidence type="ECO:0000313" key="1">
    <source>
        <dbReference type="EMBL" id="CRZ05165.1"/>
    </source>
</evidence>
<dbReference type="Gene3D" id="2.60.120.10">
    <property type="entry name" value="Jelly Rolls"/>
    <property type="match status" value="1"/>
</dbReference>
<dbReference type="EMBL" id="HACM01004723">
    <property type="protein sequence ID" value="CRZ05165.1"/>
    <property type="molecule type" value="Transcribed_RNA"/>
</dbReference>
<feature type="non-terminal residue" evidence="1">
    <location>
        <position position="1"/>
    </location>
</feature>
<dbReference type="InterPro" id="IPR014710">
    <property type="entry name" value="RmlC-like_jellyroll"/>
</dbReference>
<dbReference type="AlphaFoldDB" id="A0A0H5QTA3"/>
<protein>
    <submittedName>
        <fullName evidence="1">Uncharacterized protein</fullName>
    </submittedName>
</protein>